<proteinExistence type="predicted"/>
<reference evidence="4 5" key="1">
    <citation type="submission" date="2019-09" db="EMBL/GenBank/DDBJ databases">
        <title>A chromosome-level genome assembly of the Chinese tupelo Nyssa sinensis.</title>
        <authorList>
            <person name="Yang X."/>
            <person name="Kang M."/>
            <person name="Yang Y."/>
            <person name="Xiong H."/>
            <person name="Wang M."/>
            <person name="Zhang Z."/>
            <person name="Wang Z."/>
            <person name="Wu H."/>
            <person name="Ma T."/>
            <person name="Liu J."/>
            <person name="Xi Z."/>
        </authorList>
    </citation>
    <scope>NUCLEOTIDE SEQUENCE [LARGE SCALE GENOMIC DNA]</scope>
    <source>
        <strain evidence="4">J267</strain>
        <tissue evidence="4">Leaf</tissue>
    </source>
</reference>
<dbReference type="SUPFAM" id="SSF51110">
    <property type="entry name" value="alpha-D-mannose-specific plant lectins"/>
    <property type="match status" value="1"/>
</dbReference>
<dbReference type="EMBL" id="CM018046">
    <property type="protein sequence ID" value="KAA8525711.1"/>
    <property type="molecule type" value="Genomic_DNA"/>
</dbReference>
<dbReference type="InterPro" id="IPR036426">
    <property type="entry name" value="Bulb-type_lectin_dom_sf"/>
</dbReference>
<accession>A0A5J5A8G3</accession>
<dbReference type="Pfam" id="PF01453">
    <property type="entry name" value="B_lectin"/>
    <property type="match status" value="1"/>
</dbReference>
<keyword evidence="2" id="KW-0325">Glycoprotein</keyword>
<dbReference type="InterPro" id="IPR001480">
    <property type="entry name" value="Bulb-type_lectin_dom"/>
</dbReference>
<evidence type="ECO:0000313" key="5">
    <source>
        <dbReference type="Proteomes" id="UP000325577"/>
    </source>
</evidence>
<evidence type="ECO:0000256" key="1">
    <source>
        <dbReference type="ARBA" id="ARBA00022729"/>
    </source>
</evidence>
<dbReference type="Proteomes" id="UP000325577">
    <property type="component" value="Linkage Group LG3"/>
</dbReference>
<evidence type="ECO:0000259" key="3">
    <source>
        <dbReference type="Pfam" id="PF01453"/>
    </source>
</evidence>
<evidence type="ECO:0000256" key="2">
    <source>
        <dbReference type="ARBA" id="ARBA00023180"/>
    </source>
</evidence>
<protein>
    <recommendedName>
        <fullName evidence="3">Bulb-type lectin domain-containing protein</fullName>
    </recommendedName>
</protein>
<dbReference type="AlphaFoldDB" id="A0A5J5A8G3"/>
<gene>
    <name evidence="4" type="ORF">F0562_007566</name>
</gene>
<evidence type="ECO:0000313" key="4">
    <source>
        <dbReference type="EMBL" id="KAA8525711.1"/>
    </source>
</evidence>
<keyword evidence="5" id="KW-1185">Reference proteome</keyword>
<organism evidence="4 5">
    <name type="scientific">Nyssa sinensis</name>
    <dbReference type="NCBI Taxonomy" id="561372"/>
    <lineage>
        <taxon>Eukaryota</taxon>
        <taxon>Viridiplantae</taxon>
        <taxon>Streptophyta</taxon>
        <taxon>Embryophyta</taxon>
        <taxon>Tracheophyta</taxon>
        <taxon>Spermatophyta</taxon>
        <taxon>Magnoliopsida</taxon>
        <taxon>eudicotyledons</taxon>
        <taxon>Gunneridae</taxon>
        <taxon>Pentapetalae</taxon>
        <taxon>asterids</taxon>
        <taxon>Cornales</taxon>
        <taxon>Nyssaceae</taxon>
        <taxon>Nyssa</taxon>
    </lineage>
</organism>
<feature type="domain" description="Bulb-type lectin" evidence="3">
    <location>
        <begin position="3"/>
        <end position="51"/>
    </location>
</feature>
<sequence length="81" mass="9260">MGNVTVTLHDSSNFVLMDETEKQTLRKSFDHPCNIHMHGMKLRFNLTTRAELDADLLVVKLSLPHLNFVMGINRIMGVRIP</sequence>
<keyword evidence="1" id="KW-0732">Signal</keyword>
<name>A0A5J5A8G3_9ASTE</name>